<dbReference type="PANTHER" id="PTHR39160:SF4">
    <property type="entry name" value="RESUSCITATION-PROMOTING FACTOR RPFB"/>
    <property type="match status" value="1"/>
</dbReference>
<evidence type="ECO:0000259" key="3">
    <source>
        <dbReference type="PROSITE" id="PS51109"/>
    </source>
</evidence>
<dbReference type="HOGENOM" id="CLU_036884_0_1_9"/>
<dbReference type="Gene3D" id="2.40.40.10">
    <property type="entry name" value="RlpA-like domain"/>
    <property type="match status" value="1"/>
</dbReference>
<dbReference type="InterPro" id="IPR007137">
    <property type="entry name" value="DUF348"/>
</dbReference>
<dbReference type="InterPro" id="IPR036908">
    <property type="entry name" value="RlpA-like_sf"/>
</dbReference>
<dbReference type="SUPFAM" id="SSF50685">
    <property type="entry name" value="Barwin-like endoglucanases"/>
    <property type="match status" value="1"/>
</dbReference>
<evidence type="ECO:0000313" key="4">
    <source>
        <dbReference type="EMBL" id="AFS77205.1"/>
    </source>
</evidence>
<dbReference type="Pfam" id="PF07501">
    <property type="entry name" value="G5"/>
    <property type="match status" value="1"/>
</dbReference>
<dbReference type="eggNOG" id="COG3583">
    <property type="taxonomic scope" value="Bacteria"/>
</dbReference>
<organism evidence="4 5">
    <name type="scientific">Gottschalkia acidurici (strain ATCC 7906 / DSM 604 / BCRC 14475 / CIP 104303 / KCTC 5404 / NCIMB 10678 / 9a)</name>
    <name type="common">Clostridium acidurici</name>
    <dbReference type="NCBI Taxonomy" id="1128398"/>
    <lineage>
        <taxon>Bacteria</taxon>
        <taxon>Bacillati</taxon>
        <taxon>Bacillota</taxon>
        <taxon>Tissierellia</taxon>
        <taxon>Tissierellales</taxon>
        <taxon>Gottschalkiaceae</taxon>
        <taxon>Gottschalkia</taxon>
    </lineage>
</organism>
<dbReference type="Gene3D" id="2.20.230.10">
    <property type="entry name" value="Resuscitation-promoting factor rpfb"/>
    <property type="match status" value="1"/>
</dbReference>
<dbReference type="eggNOG" id="COG3584">
    <property type="taxonomic scope" value="Bacteria"/>
</dbReference>
<dbReference type="STRING" id="1128398.Curi_c01250"/>
<evidence type="ECO:0000256" key="2">
    <source>
        <dbReference type="SAM" id="Phobius"/>
    </source>
</evidence>
<feature type="transmembrane region" description="Helical" evidence="2">
    <location>
        <begin position="28"/>
        <end position="49"/>
    </location>
</feature>
<name>K0AWU4_GOTA9</name>
<reference evidence="4 5" key="1">
    <citation type="journal article" date="2012" name="PLoS ONE">
        <title>The purine-utilizing bacterium Clostridium acidurici 9a: a genome-guided metabolic reconsideration.</title>
        <authorList>
            <person name="Hartwich K."/>
            <person name="Poehlein A."/>
            <person name="Daniel R."/>
        </authorList>
    </citation>
    <scope>NUCLEOTIDE SEQUENCE [LARGE SCALE GENOMIC DNA]</scope>
    <source>
        <strain evidence="5">ATCC 7906 / DSM 604 / BCRC 14475 / CIP 104303 / KCTC 5404 / NCIMB 10678 / 9a</strain>
    </source>
</reference>
<proteinExistence type="predicted"/>
<keyword evidence="2" id="KW-0472">Membrane</keyword>
<accession>K0AWU4</accession>
<dbReference type="GO" id="GO:0019867">
    <property type="term" value="C:outer membrane"/>
    <property type="evidence" value="ECO:0007669"/>
    <property type="project" value="InterPro"/>
</dbReference>
<dbReference type="PROSITE" id="PS51109">
    <property type="entry name" value="G5"/>
    <property type="match status" value="1"/>
</dbReference>
<dbReference type="EMBL" id="CP003326">
    <property type="protein sequence ID" value="AFS77205.1"/>
    <property type="molecule type" value="Genomic_DNA"/>
</dbReference>
<keyword evidence="2" id="KW-0812">Transmembrane</keyword>
<dbReference type="Proteomes" id="UP000006094">
    <property type="component" value="Chromosome"/>
</dbReference>
<dbReference type="AlphaFoldDB" id="K0AWU4"/>
<dbReference type="KEGG" id="cad:Curi_c01250"/>
<evidence type="ECO:0000256" key="1">
    <source>
        <dbReference type="ARBA" id="ARBA00022729"/>
    </source>
</evidence>
<dbReference type="PATRIC" id="fig|1128398.3.peg.124"/>
<keyword evidence="2" id="KW-1133">Transmembrane helix</keyword>
<dbReference type="InterPro" id="IPR010611">
    <property type="entry name" value="3D_dom"/>
</dbReference>
<feature type="domain" description="G5" evidence="3">
    <location>
        <begin position="164"/>
        <end position="244"/>
    </location>
</feature>
<dbReference type="OrthoDB" id="9798935at2"/>
<protein>
    <submittedName>
        <fullName evidence="4">3D/G5 domain-containing protein</fullName>
    </submittedName>
</protein>
<dbReference type="InterPro" id="IPR011098">
    <property type="entry name" value="G5_dom"/>
</dbReference>
<dbReference type="CDD" id="cd22786">
    <property type="entry name" value="DPBB_YuiC-like"/>
    <property type="match status" value="1"/>
</dbReference>
<dbReference type="InterPro" id="IPR051933">
    <property type="entry name" value="Resuscitation_pf_RpfB"/>
</dbReference>
<dbReference type="Pfam" id="PF03990">
    <property type="entry name" value="DUF348"/>
    <property type="match status" value="2"/>
</dbReference>
<dbReference type="GO" id="GO:0004553">
    <property type="term" value="F:hydrolase activity, hydrolyzing O-glycosyl compounds"/>
    <property type="evidence" value="ECO:0007669"/>
    <property type="project" value="InterPro"/>
</dbReference>
<evidence type="ECO:0000313" key="5">
    <source>
        <dbReference type="Proteomes" id="UP000006094"/>
    </source>
</evidence>
<dbReference type="Pfam" id="PF06725">
    <property type="entry name" value="3D"/>
    <property type="match status" value="1"/>
</dbReference>
<dbReference type="SMART" id="SM01208">
    <property type="entry name" value="G5"/>
    <property type="match status" value="1"/>
</dbReference>
<keyword evidence="1" id="KW-0732">Signal</keyword>
<sequence>MYQSRIEYKRAKKLGGNFMKRITRNKRLVTVIYAIAIMLVTTTAAIGVYDFNTKEGSLTIDDKKVELKTKKSTVSELLEEQKIKVKDEDSINVSMDEKLKDKFDIKIRKAMPISIKLKNNVVEVKTTEETVKDVLKSLAIYYDKDDVITPALDEKIKPNTEISVVEVEEKIQTVAEEMDYKVVTNNNGNLDSGRTLKVQEGIKGLRENKIKEIYQDGSLISKEIVESNVVREPVDEIVQKGTKAVMVASRGGKSTPSGQSSNVSLAGKRSIVMTATAYDLSFQSTGKNPGDRGYGLTASGTQVRPGVVAVDPKVIPLGTKLYVESMDGYPSYGYAVAEDTGGAIKGNKIDVFLQSGTKEFGRRQVKVYILD</sequence>
<dbReference type="GO" id="GO:0009254">
    <property type="term" value="P:peptidoglycan turnover"/>
    <property type="evidence" value="ECO:0007669"/>
    <property type="project" value="InterPro"/>
</dbReference>
<dbReference type="PANTHER" id="PTHR39160">
    <property type="entry name" value="CELL WALL-BINDING PROTEIN YOCH"/>
    <property type="match status" value="1"/>
</dbReference>
<keyword evidence="5" id="KW-1185">Reference proteome</keyword>
<gene>
    <name evidence="4" type="ordered locus">Curi_c01250</name>
</gene>